<reference evidence="1" key="1">
    <citation type="submission" date="2014-11" db="EMBL/GenBank/DDBJ databases">
        <authorList>
            <person name="Amaro Gonzalez C."/>
        </authorList>
    </citation>
    <scope>NUCLEOTIDE SEQUENCE</scope>
</reference>
<dbReference type="EMBL" id="GBXM01019649">
    <property type="protein sequence ID" value="JAH88928.1"/>
    <property type="molecule type" value="Transcribed_RNA"/>
</dbReference>
<proteinExistence type="predicted"/>
<accession>A0A0E9WHH3</accession>
<reference evidence="1" key="2">
    <citation type="journal article" date="2015" name="Fish Shellfish Immunol.">
        <title>Early steps in the European eel (Anguilla anguilla)-Vibrio vulnificus interaction in the gills: Role of the RtxA13 toxin.</title>
        <authorList>
            <person name="Callol A."/>
            <person name="Pajuelo D."/>
            <person name="Ebbesson L."/>
            <person name="Teles M."/>
            <person name="MacKenzie S."/>
            <person name="Amaro C."/>
        </authorList>
    </citation>
    <scope>NUCLEOTIDE SEQUENCE</scope>
</reference>
<organism evidence="1">
    <name type="scientific">Anguilla anguilla</name>
    <name type="common">European freshwater eel</name>
    <name type="synonym">Muraena anguilla</name>
    <dbReference type="NCBI Taxonomy" id="7936"/>
    <lineage>
        <taxon>Eukaryota</taxon>
        <taxon>Metazoa</taxon>
        <taxon>Chordata</taxon>
        <taxon>Craniata</taxon>
        <taxon>Vertebrata</taxon>
        <taxon>Euteleostomi</taxon>
        <taxon>Actinopterygii</taxon>
        <taxon>Neopterygii</taxon>
        <taxon>Teleostei</taxon>
        <taxon>Anguilliformes</taxon>
        <taxon>Anguillidae</taxon>
        <taxon>Anguilla</taxon>
    </lineage>
</organism>
<evidence type="ECO:0000313" key="1">
    <source>
        <dbReference type="EMBL" id="JAH88928.1"/>
    </source>
</evidence>
<protein>
    <submittedName>
        <fullName evidence="1">Uncharacterized protein</fullName>
    </submittedName>
</protein>
<sequence length="44" mass="4635">MCPACVCQAEGTWALMSPGSLRCSCSSHTCAFQFSHMCATTSVC</sequence>
<dbReference type="AlphaFoldDB" id="A0A0E9WHH3"/>
<name>A0A0E9WHH3_ANGAN</name>